<dbReference type="InterPro" id="IPR001752">
    <property type="entry name" value="Kinesin_motor_dom"/>
</dbReference>
<dbReference type="EMBL" id="JARPUR010000001">
    <property type="protein sequence ID" value="KAK4887638.1"/>
    <property type="molecule type" value="Genomic_DNA"/>
</dbReference>
<feature type="coiled-coil region" evidence="8">
    <location>
        <begin position="659"/>
        <end position="686"/>
    </location>
</feature>
<evidence type="ECO:0000259" key="10">
    <source>
        <dbReference type="PROSITE" id="PS50067"/>
    </source>
</evidence>
<dbReference type="PANTHER" id="PTHR47969">
    <property type="entry name" value="CHROMOSOME-ASSOCIATED KINESIN KIF4A-RELATED"/>
    <property type="match status" value="1"/>
</dbReference>
<evidence type="ECO:0000256" key="4">
    <source>
        <dbReference type="ARBA" id="ARBA00022840"/>
    </source>
</evidence>
<dbReference type="SMART" id="SM00129">
    <property type="entry name" value="KISc"/>
    <property type="match status" value="1"/>
</dbReference>
<protein>
    <recommendedName>
        <fullName evidence="10">Kinesin motor domain-containing protein</fullName>
    </recommendedName>
</protein>
<dbReference type="Proteomes" id="UP001353858">
    <property type="component" value="Unassembled WGS sequence"/>
</dbReference>
<dbReference type="InterPro" id="IPR027417">
    <property type="entry name" value="P-loop_NTPase"/>
</dbReference>
<dbReference type="GO" id="GO:0007052">
    <property type="term" value="P:mitotic spindle organization"/>
    <property type="evidence" value="ECO:0007669"/>
    <property type="project" value="TreeGrafter"/>
</dbReference>
<sequence length="909" mass="104332">MEMNVETAVRICPTSYPNRDLVCVQSDVYNNTIKLGNLQSIPVQHALPFDCTQNTLYATIVTPLMNYYFEGCDVSILTYGQSGTGKSYTLLGPTLNCALSEKEHGVIPRFLRQMFGNINQDTDKHFLIHVAWTQICGENVFDLLGSGSVECSNVSDAFELLKLGMSNIIGNYAHTLFTITLEQQYFLDGTVQHKISTASFIDLASSDKIVVVDNNGLTQYLPTDIGLLTLHKCIWMLSEMCTYNPNLIPYNQSALTMLLKDSFGGRAKTLLICCVSPLVNDYMETLSALQFLQRAQLVRNYVTVNSYTTYETYENADLFGLQFATNQLFKLVSNAENLFKNLLGTGTINKSQMEQISDWLMLKQECQECISESSEPHRSLDIIEEEIEDRCKSEGSESESDIQNLVQLMNNFRVKTDNLVSHVSDSVNTPKESKNSQYNEYHLKGARGRRASIHSANDFSPLLNYNTNSTDTPKPEGELNTQQKEKLIKQVNADIEGYEKQIQELLLTMNVKEKLMQQLLKHKQTKVNVRKKLKQKCLKLQNDQNIAQNKLKQAKTINNHLLESKLDFEISELSKKINETEFIKSIAEDDSKTITELEGSLNSSRKQLEKLRKCLRRKEKCKLELENDLKHSKKFTKAVVSKKPNSSFNSREITFSEDFEDIKHEIKELRRTRDRLLEQRYKLDTKSHSKKLLNDVEEQLLLQYEEAIEVIDLAIEYKNQKICGLIEIPNKDESIYKLLMQQFHKLNTDEILVLLRKYYQKVIELRSSTKKLEQQVVHTESQNENLLRQIQNLSLVLQRVRSEAERRVLSLEQQHDHKLQLIMHHLSQEGGGDDKQIMSRMVERSKQTALALQVAQGRNKQMNKGSLIARFTRYARQETVPQQLSTALTPSQAKVTRQKNKLIIQQSSK</sequence>
<evidence type="ECO:0000256" key="7">
    <source>
        <dbReference type="PROSITE-ProRule" id="PRU00283"/>
    </source>
</evidence>
<dbReference type="Gene3D" id="3.40.850.10">
    <property type="entry name" value="Kinesin motor domain"/>
    <property type="match status" value="1"/>
</dbReference>
<dbReference type="PANTHER" id="PTHR47969:SF15">
    <property type="entry name" value="CHROMOSOME-ASSOCIATED KINESIN KIF4A-RELATED"/>
    <property type="match status" value="1"/>
</dbReference>
<dbReference type="InterPro" id="IPR027640">
    <property type="entry name" value="Kinesin-like_fam"/>
</dbReference>
<dbReference type="SUPFAM" id="SSF52540">
    <property type="entry name" value="P-loop containing nucleoside triphosphate hydrolases"/>
    <property type="match status" value="1"/>
</dbReference>
<feature type="coiled-coil region" evidence="8">
    <location>
        <begin position="755"/>
        <end position="803"/>
    </location>
</feature>
<proteinExistence type="inferred from homology"/>
<evidence type="ECO:0000256" key="8">
    <source>
        <dbReference type="SAM" id="Coils"/>
    </source>
</evidence>
<keyword evidence="3 7" id="KW-0547">Nucleotide-binding</keyword>
<evidence type="ECO:0000256" key="3">
    <source>
        <dbReference type="ARBA" id="ARBA00022741"/>
    </source>
</evidence>
<comment type="similarity">
    <text evidence="7">Belongs to the TRAFAC class myosin-kinesin ATPase superfamily. Kinesin family.</text>
</comment>
<keyword evidence="7" id="KW-0505">Motor protein</keyword>
<feature type="binding site" evidence="7">
    <location>
        <begin position="80"/>
        <end position="87"/>
    </location>
    <ligand>
        <name>ATP</name>
        <dbReference type="ChEBI" id="CHEBI:30616"/>
    </ligand>
</feature>
<keyword evidence="12" id="KW-1185">Reference proteome</keyword>
<dbReference type="Pfam" id="PF00225">
    <property type="entry name" value="Kinesin"/>
    <property type="match status" value="2"/>
</dbReference>
<feature type="compositionally biased region" description="Polar residues" evidence="9">
    <location>
        <begin position="457"/>
        <end position="472"/>
    </location>
</feature>
<accession>A0AAN7SRR5</accession>
<dbReference type="PRINTS" id="PR00380">
    <property type="entry name" value="KINESINHEAVY"/>
</dbReference>
<dbReference type="InterPro" id="IPR036961">
    <property type="entry name" value="Kinesin_motor_dom_sf"/>
</dbReference>
<evidence type="ECO:0000256" key="2">
    <source>
        <dbReference type="ARBA" id="ARBA00022490"/>
    </source>
</evidence>
<dbReference type="GO" id="GO:0003777">
    <property type="term" value="F:microtubule motor activity"/>
    <property type="evidence" value="ECO:0007669"/>
    <property type="project" value="InterPro"/>
</dbReference>
<keyword evidence="5 8" id="KW-0175">Coiled coil</keyword>
<organism evidence="11 12">
    <name type="scientific">Aquatica leii</name>
    <dbReference type="NCBI Taxonomy" id="1421715"/>
    <lineage>
        <taxon>Eukaryota</taxon>
        <taxon>Metazoa</taxon>
        <taxon>Ecdysozoa</taxon>
        <taxon>Arthropoda</taxon>
        <taxon>Hexapoda</taxon>
        <taxon>Insecta</taxon>
        <taxon>Pterygota</taxon>
        <taxon>Neoptera</taxon>
        <taxon>Endopterygota</taxon>
        <taxon>Coleoptera</taxon>
        <taxon>Polyphaga</taxon>
        <taxon>Elateriformia</taxon>
        <taxon>Elateroidea</taxon>
        <taxon>Lampyridae</taxon>
        <taxon>Luciolinae</taxon>
        <taxon>Aquatica</taxon>
    </lineage>
</organism>
<keyword evidence="6" id="KW-0206">Cytoskeleton</keyword>
<name>A0AAN7SRR5_9COLE</name>
<evidence type="ECO:0000256" key="6">
    <source>
        <dbReference type="ARBA" id="ARBA00023212"/>
    </source>
</evidence>
<comment type="caution">
    <text evidence="11">The sequence shown here is derived from an EMBL/GenBank/DDBJ whole genome shotgun (WGS) entry which is preliminary data.</text>
</comment>
<feature type="coiled-coil region" evidence="8">
    <location>
        <begin position="594"/>
        <end position="628"/>
    </location>
</feature>
<feature type="region of interest" description="Disordered" evidence="9">
    <location>
        <begin position="457"/>
        <end position="481"/>
    </location>
</feature>
<feature type="coiled-coil region" evidence="8">
    <location>
        <begin position="481"/>
        <end position="550"/>
    </location>
</feature>
<evidence type="ECO:0000256" key="1">
    <source>
        <dbReference type="ARBA" id="ARBA00004245"/>
    </source>
</evidence>
<dbReference type="GO" id="GO:0051231">
    <property type="term" value="P:spindle elongation"/>
    <property type="evidence" value="ECO:0007669"/>
    <property type="project" value="TreeGrafter"/>
</dbReference>
<dbReference type="GO" id="GO:0007018">
    <property type="term" value="P:microtubule-based movement"/>
    <property type="evidence" value="ECO:0007669"/>
    <property type="project" value="InterPro"/>
</dbReference>
<dbReference type="GO" id="GO:0005875">
    <property type="term" value="C:microtubule associated complex"/>
    <property type="evidence" value="ECO:0007669"/>
    <property type="project" value="TreeGrafter"/>
</dbReference>
<evidence type="ECO:0000256" key="9">
    <source>
        <dbReference type="SAM" id="MobiDB-lite"/>
    </source>
</evidence>
<keyword evidence="4 7" id="KW-0067">ATP-binding</keyword>
<keyword evidence="2" id="KW-0963">Cytoplasm</keyword>
<feature type="domain" description="Kinesin motor" evidence="10">
    <location>
        <begin position="4"/>
        <end position="298"/>
    </location>
</feature>
<dbReference type="PROSITE" id="PS50067">
    <property type="entry name" value="KINESIN_MOTOR_2"/>
    <property type="match status" value="1"/>
</dbReference>
<comment type="subcellular location">
    <subcellularLocation>
        <location evidence="1">Cytoplasm</location>
        <location evidence="1">Cytoskeleton</location>
    </subcellularLocation>
</comment>
<gene>
    <name evidence="11" type="ORF">RN001_003909</name>
</gene>
<dbReference type="GO" id="GO:0008017">
    <property type="term" value="F:microtubule binding"/>
    <property type="evidence" value="ECO:0007669"/>
    <property type="project" value="InterPro"/>
</dbReference>
<dbReference type="GO" id="GO:0005524">
    <property type="term" value="F:ATP binding"/>
    <property type="evidence" value="ECO:0007669"/>
    <property type="project" value="UniProtKB-UniRule"/>
</dbReference>
<evidence type="ECO:0000313" key="11">
    <source>
        <dbReference type="EMBL" id="KAK4887638.1"/>
    </source>
</evidence>
<reference evidence="12" key="1">
    <citation type="submission" date="2023-01" db="EMBL/GenBank/DDBJ databases">
        <title>Key to firefly adult light organ development and bioluminescence: homeobox transcription factors regulate luciferase expression and transportation to peroxisome.</title>
        <authorList>
            <person name="Fu X."/>
        </authorList>
    </citation>
    <scope>NUCLEOTIDE SEQUENCE [LARGE SCALE GENOMIC DNA]</scope>
</reference>
<evidence type="ECO:0000256" key="5">
    <source>
        <dbReference type="ARBA" id="ARBA00023054"/>
    </source>
</evidence>
<evidence type="ECO:0000313" key="12">
    <source>
        <dbReference type="Proteomes" id="UP001353858"/>
    </source>
</evidence>
<dbReference type="AlphaFoldDB" id="A0AAN7SRR5"/>